<protein>
    <recommendedName>
        <fullName evidence="4">NACHT domain-containing protein</fullName>
    </recommendedName>
</protein>
<keyword evidence="3" id="KW-1185">Reference proteome</keyword>
<reference evidence="2 3" key="1">
    <citation type="submission" date="2023-07" db="EMBL/GenBank/DDBJ databases">
        <title>Sequencing the genomes of 1000 actinobacteria strains.</title>
        <authorList>
            <person name="Klenk H.-P."/>
        </authorList>
    </citation>
    <scope>NUCLEOTIDE SEQUENCE [LARGE SCALE GENOMIC DNA]</scope>
    <source>
        <strain evidence="2 3">DSM 46740</strain>
    </source>
</reference>
<proteinExistence type="predicted"/>
<comment type="caution">
    <text evidence="2">The sequence shown here is derived from an EMBL/GenBank/DDBJ whole genome shotgun (WGS) entry which is preliminary data.</text>
</comment>
<feature type="transmembrane region" description="Helical" evidence="1">
    <location>
        <begin position="284"/>
        <end position="310"/>
    </location>
</feature>
<evidence type="ECO:0000313" key="3">
    <source>
        <dbReference type="Proteomes" id="UP001225356"/>
    </source>
</evidence>
<dbReference type="InterPro" id="IPR027417">
    <property type="entry name" value="P-loop_NTPase"/>
</dbReference>
<gene>
    <name evidence="2" type="ORF">J2853_001469</name>
</gene>
<evidence type="ECO:0000313" key="2">
    <source>
        <dbReference type="EMBL" id="MDP9842258.1"/>
    </source>
</evidence>
<dbReference type="Gene3D" id="3.40.50.300">
    <property type="entry name" value="P-loop containing nucleotide triphosphate hydrolases"/>
    <property type="match status" value="1"/>
</dbReference>
<sequence>MLLHLVGPSRDATDPVPVLVPVNGWDTAAYPRLHDWLATRLPRDYPALNAPQFGPDAAKTLLDHGHILPILDGLDEIPKQARVAVIGALNRRLNQGDQFILTSRFDEFAEAVEQAGDVLTAAAVISPAPIAPADAENYLRICLPPVPHHDWTPIWAALQTASHAGLSRLAGTALGLWLIRTVYITPATDPAPLIGHLAQQEETLRAHLFNHLIAAVIDSRPPSDDPAEHFRPRIAWNPDRARDHLTYLAGVLRQHSTYDLAWWQLAQHTIPHTGRRRAAWRAGLVGGLTGGLAGGLAGLLASMLGIMLGLGLRTGFYGGLAFGLIGGFVSGLTFGRGTWFTETPGYADLHLPGRTTNLTKHLRNALAKWLIFGLGPWPQNVDTSCHAASRTLSDRCS</sequence>
<dbReference type="EMBL" id="JAUSQU010000001">
    <property type="protein sequence ID" value="MDP9842258.1"/>
    <property type="molecule type" value="Genomic_DNA"/>
</dbReference>
<feature type="transmembrane region" description="Helical" evidence="1">
    <location>
        <begin position="316"/>
        <end position="334"/>
    </location>
</feature>
<dbReference type="RefSeq" id="WP_307556196.1">
    <property type="nucleotide sequence ID" value="NZ_JAUSQU010000001.1"/>
</dbReference>
<organism evidence="2 3">
    <name type="scientific">Streptosporangium lutulentum</name>
    <dbReference type="NCBI Taxonomy" id="1461250"/>
    <lineage>
        <taxon>Bacteria</taxon>
        <taxon>Bacillati</taxon>
        <taxon>Actinomycetota</taxon>
        <taxon>Actinomycetes</taxon>
        <taxon>Streptosporangiales</taxon>
        <taxon>Streptosporangiaceae</taxon>
        <taxon>Streptosporangium</taxon>
    </lineage>
</organism>
<evidence type="ECO:0000256" key="1">
    <source>
        <dbReference type="SAM" id="Phobius"/>
    </source>
</evidence>
<evidence type="ECO:0008006" key="4">
    <source>
        <dbReference type="Google" id="ProtNLM"/>
    </source>
</evidence>
<keyword evidence="1" id="KW-1133">Transmembrane helix</keyword>
<name>A0ABT9Q691_9ACTN</name>
<accession>A0ABT9Q691</accession>
<keyword evidence="1" id="KW-0812">Transmembrane</keyword>
<dbReference type="Proteomes" id="UP001225356">
    <property type="component" value="Unassembled WGS sequence"/>
</dbReference>
<keyword evidence="1" id="KW-0472">Membrane</keyword>